<evidence type="ECO:0000256" key="8">
    <source>
        <dbReference type="ARBA" id="ARBA00023970"/>
    </source>
</evidence>
<evidence type="ECO:0000256" key="5">
    <source>
        <dbReference type="ARBA" id="ARBA00023918"/>
    </source>
</evidence>
<evidence type="ECO:0000313" key="12">
    <source>
        <dbReference type="Proteomes" id="UP000825002"/>
    </source>
</evidence>
<dbReference type="EMBL" id="JAIFTH010000154">
    <property type="protein sequence ID" value="KAG9510408.1"/>
    <property type="molecule type" value="Genomic_DNA"/>
</dbReference>
<dbReference type="CDD" id="cd09009">
    <property type="entry name" value="PNP-EcPNPII_like"/>
    <property type="match status" value="1"/>
</dbReference>
<dbReference type="SUPFAM" id="SSF53167">
    <property type="entry name" value="Purine and uridine phosphorylases"/>
    <property type="match status" value="1"/>
</dbReference>
<dbReference type="Proteomes" id="UP000825002">
    <property type="component" value="Unassembled WGS sequence"/>
</dbReference>
<comment type="catalytic activity">
    <reaction evidence="8">
        <text>guanosine + phosphate = alpha-D-ribose 1-phosphate + guanine</text>
        <dbReference type="Rhea" id="RHEA:13233"/>
        <dbReference type="ChEBI" id="CHEBI:16235"/>
        <dbReference type="ChEBI" id="CHEBI:16750"/>
        <dbReference type="ChEBI" id="CHEBI:43474"/>
        <dbReference type="ChEBI" id="CHEBI:57720"/>
        <dbReference type="EC" id="2.4.2.1"/>
    </reaction>
</comment>
<evidence type="ECO:0000256" key="6">
    <source>
        <dbReference type="ARBA" id="ARBA00023929"/>
    </source>
</evidence>
<sequence length="295" mass="32180">MADIMNEYDKVMAAVSFIEETIVNGLGRMNWPAIGVVCGSGLGQLAEHLDQPFRVAYADIPYFPVSTVIGHAGELVFGKANGVEIVCMKGRTHLYEGYDVIDCVRPVRVLAKLGIKVLIVTNAAGNLTREFIPGDIMVINDHISFPALCGENPLRGVHDPRLGPRFLPMTNAYSKQLVQGFLDCSEELQMAEFVRKGVYAMVSGPTFETVAEARMLSKFGANAVGMSTTHEVTVGHHMGVECIGISLITNDCALDYHVGDEIDHTQVLQVAEKRSTDFVRLVLRFIKKIGPVGLS</sequence>
<dbReference type="PANTHER" id="PTHR11904:SF9">
    <property type="entry name" value="PURINE NUCLEOSIDE PHOSPHORYLASE-RELATED"/>
    <property type="match status" value="1"/>
</dbReference>
<comment type="caution">
    <text evidence="11">The sequence shown here is derived from an EMBL/GenBank/DDBJ whole genome shotgun (WGS) entry which is preliminary data.</text>
</comment>
<evidence type="ECO:0000256" key="1">
    <source>
        <dbReference type="ARBA" id="ARBA00005058"/>
    </source>
</evidence>
<evidence type="ECO:0000256" key="7">
    <source>
        <dbReference type="ARBA" id="ARBA00023950"/>
    </source>
</evidence>
<evidence type="ECO:0000313" key="11">
    <source>
        <dbReference type="EMBL" id="KAG9510408.1"/>
    </source>
</evidence>
<dbReference type="NCBIfam" id="NF006054">
    <property type="entry name" value="PRK08202.1"/>
    <property type="match status" value="1"/>
</dbReference>
<dbReference type="InterPro" id="IPR011268">
    <property type="entry name" value="Purine_phosphorylase"/>
</dbReference>
<dbReference type="Gene3D" id="3.40.50.1580">
    <property type="entry name" value="Nucleoside phosphorylase domain"/>
    <property type="match status" value="1"/>
</dbReference>
<protein>
    <recommendedName>
        <fullName evidence="9">Purine nucleoside phosphorylase</fullName>
        <ecNumber evidence="9">2.4.2.1</ecNumber>
    </recommendedName>
    <alternativeName>
        <fullName evidence="9">Inosine-guanosine phosphorylase</fullName>
    </alternativeName>
</protein>
<keyword evidence="12" id="KW-1185">Reference proteome</keyword>
<evidence type="ECO:0000256" key="3">
    <source>
        <dbReference type="ARBA" id="ARBA00022676"/>
    </source>
</evidence>
<dbReference type="PIRSF" id="PIRSF000477">
    <property type="entry name" value="PurNPase"/>
    <property type="match status" value="1"/>
</dbReference>
<evidence type="ECO:0000256" key="9">
    <source>
        <dbReference type="PIRNR" id="PIRNR000477"/>
    </source>
</evidence>
<comment type="pathway">
    <text evidence="1 9">Purine metabolism; purine nucleoside salvage.</text>
</comment>
<reference evidence="11 12" key="1">
    <citation type="submission" date="2020-10" db="EMBL/GenBank/DDBJ databases">
        <authorList>
            <person name="Klimov P.B."/>
            <person name="Dyachkov S.M."/>
            <person name="Chetverikov P.E."/>
        </authorList>
    </citation>
    <scope>NUCLEOTIDE SEQUENCE [LARGE SCALE GENOMIC DNA]</scope>
    <source>
        <strain evidence="11">BMOC 18-1129-001#AD2665</strain>
        <tissue evidence="11">Entire mites</tissue>
    </source>
</reference>
<proteinExistence type="inferred from homology"/>
<dbReference type="NCBIfam" id="TIGR01697">
    <property type="entry name" value="PNPH-PUNA-XAPA"/>
    <property type="match status" value="1"/>
</dbReference>
<feature type="domain" description="Nucleoside phosphorylase" evidence="10">
    <location>
        <begin position="34"/>
        <end position="287"/>
    </location>
</feature>
<organism evidence="11 12">
    <name type="scientific">Fragariocoptes setiger</name>
    <dbReference type="NCBI Taxonomy" id="1670756"/>
    <lineage>
        <taxon>Eukaryota</taxon>
        <taxon>Metazoa</taxon>
        <taxon>Ecdysozoa</taxon>
        <taxon>Arthropoda</taxon>
        <taxon>Chelicerata</taxon>
        <taxon>Arachnida</taxon>
        <taxon>Acari</taxon>
        <taxon>Acariformes</taxon>
        <taxon>Trombidiformes</taxon>
        <taxon>Prostigmata</taxon>
        <taxon>Eupodina</taxon>
        <taxon>Eriophyoidea</taxon>
        <taxon>Phytoptidae</taxon>
        <taxon>Fragariocoptes</taxon>
    </lineage>
</organism>
<evidence type="ECO:0000256" key="4">
    <source>
        <dbReference type="ARBA" id="ARBA00022679"/>
    </source>
</evidence>
<dbReference type="Pfam" id="PF01048">
    <property type="entry name" value="PNP_UDP_1"/>
    <property type="match status" value="1"/>
</dbReference>
<dbReference type="InterPro" id="IPR000845">
    <property type="entry name" value="Nucleoside_phosphorylase_d"/>
</dbReference>
<name>A0ABQ7SAF3_9ACAR</name>
<evidence type="ECO:0000259" key="10">
    <source>
        <dbReference type="Pfam" id="PF01048"/>
    </source>
</evidence>
<dbReference type="EC" id="2.4.2.1" evidence="9"/>
<comment type="catalytic activity">
    <reaction evidence="7">
        <text>2'-deoxyinosine + phosphate = 2-deoxy-alpha-D-ribose 1-phosphate + hypoxanthine</text>
        <dbReference type="Rhea" id="RHEA:27750"/>
        <dbReference type="ChEBI" id="CHEBI:17368"/>
        <dbReference type="ChEBI" id="CHEBI:28997"/>
        <dbReference type="ChEBI" id="CHEBI:43474"/>
        <dbReference type="ChEBI" id="CHEBI:57259"/>
        <dbReference type="EC" id="2.4.2.1"/>
    </reaction>
</comment>
<dbReference type="InterPro" id="IPR035994">
    <property type="entry name" value="Nucleoside_phosphorylase_sf"/>
</dbReference>
<dbReference type="PANTHER" id="PTHR11904">
    <property type="entry name" value="METHYLTHIOADENOSINE/PURINE NUCLEOSIDE PHOSPHORYLASE"/>
    <property type="match status" value="1"/>
</dbReference>
<evidence type="ECO:0000256" key="2">
    <source>
        <dbReference type="ARBA" id="ARBA00006751"/>
    </source>
</evidence>
<comment type="similarity">
    <text evidence="2 9">Belongs to the PNP/MTAP phosphorylase family.</text>
</comment>
<comment type="function">
    <text evidence="9">The purine nucleoside phosphorylases catalyze the phosphorolytic breakdown of the N-glycosidic bond in the beta-(deoxy)ribonucleoside molecules, with the formation of the corresponding free purine bases and pentose-1-phosphate.</text>
</comment>
<comment type="catalytic activity">
    <reaction evidence="5">
        <text>inosine + phosphate = alpha-D-ribose 1-phosphate + hypoxanthine</text>
        <dbReference type="Rhea" id="RHEA:27646"/>
        <dbReference type="ChEBI" id="CHEBI:17368"/>
        <dbReference type="ChEBI" id="CHEBI:17596"/>
        <dbReference type="ChEBI" id="CHEBI:43474"/>
        <dbReference type="ChEBI" id="CHEBI:57720"/>
        <dbReference type="EC" id="2.4.2.1"/>
    </reaction>
</comment>
<accession>A0ABQ7SAF3</accession>
<gene>
    <name evidence="11" type="primary">Pnp</name>
    <name evidence="11" type="ORF">GZH46_01053</name>
</gene>
<comment type="catalytic activity">
    <reaction evidence="6">
        <text>2'-deoxyguanosine + phosphate = 2-deoxy-alpha-D-ribose 1-phosphate + guanine</text>
        <dbReference type="Rhea" id="RHEA:27738"/>
        <dbReference type="ChEBI" id="CHEBI:16235"/>
        <dbReference type="ChEBI" id="CHEBI:17172"/>
        <dbReference type="ChEBI" id="CHEBI:43474"/>
        <dbReference type="ChEBI" id="CHEBI:57259"/>
        <dbReference type="EC" id="2.4.2.1"/>
    </reaction>
</comment>
<keyword evidence="4 9" id="KW-0808">Transferase</keyword>
<keyword evidence="3 9" id="KW-0328">Glycosyltransferase</keyword>